<evidence type="ECO:0000313" key="2">
    <source>
        <dbReference type="Proteomes" id="UP001528411"/>
    </source>
</evidence>
<gene>
    <name evidence="1" type="ORF">PN838_18090</name>
</gene>
<keyword evidence="2" id="KW-1185">Reference proteome</keyword>
<dbReference type="PROSITE" id="PS51257">
    <property type="entry name" value="PROKAR_LIPOPROTEIN"/>
    <property type="match status" value="1"/>
</dbReference>
<dbReference type="Proteomes" id="UP001528411">
    <property type="component" value="Unassembled WGS sequence"/>
</dbReference>
<sequence>MHRPILQLRFIFLLAVFSSCVVKASELNHNLGTGLQYSGLIGYQISLQKEQHLLRGAVGLIGASAGYDYLLNSNWSIGATYTATIRSVYSLNINYYPQSLTDGFRVGLDLGHMPDTDGDGFLAPMAPKM</sequence>
<protein>
    <recommendedName>
        <fullName evidence="3">Outer membrane protein beta-barrel domain-containing protein</fullName>
    </recommendedName>
</protein>
<name>A0ABT5FGH5_9GAMM</name>
<evidence type="ECO:0008006" key="3">
    <source>
        <dbReference type="Google" id="ProtNLM"/>
    </source>
</evidence>
<accession>A0ABT5FGH5</accession>
<dbReference type="EMBL" id="JAQOMS010000002">
    <property type="protein sequence ID" value="MDC2890314.1"/>
    <property type="molecule type" value="Genomic_DNA"/>
</dbReference>
<reference evidence="1 2" key="1">
    <citation type="submission" date="2023-01" db="EMBL/GenBank/DDBJ databases">
        <title>Psychrosphaera sp. nov., isolated from marine algae.</title>
        <authorList>
            <person name="Bayburt H."/>
            <person name="Choi B.J."/>
            <person name="Kim J.M."/>
            <person name="Choi D.G."/>
            <person name="Jeon C.O."/>
        </authorList>
    </citation>
    <scope>NUCLEOTIDE SEQUENCE [LARGE SCALE GENOMIC DNA]</scope>
    <source>
        <strain evidence="1 2">G1-22</strain>
    </source>
</reference>
<proteinExistence type="predicted"/>
<evidence type="ECO:0000313" key="1">
    <source>
        <dbReference type="EMBL" id="MDC2890314.1"/>
    </source>
</evidence>
<organism evidence="1 2">
    <name type="scientific">Psychrosphaera algicola</name>
    <dbReference type="NCBI Taxonomy" id="3023714"/>
    <lineage>
        <taxon>Bacteria</taxon>
        <taxon>Pseudomonadati</taxon>
        <taxon>Pseudomonadota</taxon>
        <taxon>Gammaproteobacteria</taxon>
        <taxon>Alteromonadales</taxon>
        <taxon>Pseudoalteromonadaceae</taxon>
        <taxon>Psychrosphaera</taxon>
    </lineage>
</organism>
<dbReference type="RefSeq" id="WP_272181537.1">
    <property type="nucleotide sequence ID" value="NZ_JAQOMS010000002.1"/>
</dbReference>
<comment type="caution">
    <text evidence="1">The sequence shown here is derived from an EMBL/GenBank/DDBJ whole genome shotgun (WGS) entry which is preliminary data.</text>
</comment>